<dbReference type="InterPro" id="IPR000182">
    <property type="entry name" value="GNAT_dom"/>
</dbReference>
<evidence type="ECO:0000256" key="2">
    <source>
        <dbReference type="ARBA" id="ARBA00023315"/>
    </source>
</evidence>
<dbReference type="InterPro" id="IPR050832">
    <property type="entry name" value="Bact_Acetyltransf"/>
</dbReference>
<evidence type="ECO:0000259" key="3">
    <source>
        <dbReference type="PROSITE" id="PS51186"/>
    </source>
</evidence>
<dbReference type="PANTHER" id="PTHR43877">
    <property type="entry name" value="AMINOALKYLPHOSPHONATE N-ACETYLTRANSFERASE-RELATED-RELATED"/>
    <property type="match status" value="1"/>
</dbReference>
<dbReference type="EMBL" id="BBWV01000001">
    <property type="protein sequence ID" value="GAO41745.1"/>
    <property type="molecule type" value="Genomic_DNA"/>
</dbReference>
<gene>
    <name evidence="4" type="ORF">FPE01S_01_07590</name>
</gene>
<sequence length="170" mass="19090">MAIRPATDNDVPALARLVNSAYRGEFSKKGWTSEADLLVGGVRIDEEELLEMLHREKDAILVEESAGEIRGCVHLVNKGEHVYLGLLTVNPLLQAGGIGKNLMTAAEAWTRQQQLKSIQLTVITARIELVAWYERRGYRDTGTRKPYPYRPATGEPSQPIVFMLMEKRLD</sequence>
<dbReference type="OrthoDB" id="9796381at2"/>
<name>A0A0E9MX98_9BACT</name>
<dbReference type="PROSITE" id="PS51186">
    <property type="entry name" value="GNAT"/>
    <property type="match status" value="1"/>
</dbReference>
<evidence type="ECO:0000313" key="5">
    <source>
        <dbReference type="Proteomes" id="UP000033121"/>
    </source>
</evidence>
<keyword evidence="1 4" id="KW-0808">Transferase</keyword>
<proteinExistence type="predicted"/>
<protein>
    <submittedName>
        <fullName evidence="4">Putative acetyltransferase</fullName>
    </submittedName>
</protein>
<comment type="caution">
    <text evidence="4">The sequence shown here is derived from an EMBL/GenBank/DDBJ whole genome shotgun (WGS) entry which is preliminary data.</text>
</comment>
<evidence type="ECO:0000313" key="4">
    <source>
        <dbReference type="EMBL" id="GAO41745.1"/>
    </source>
</evidence>
<dbReference type="Pfam" id="PF13673">
    <property type="entry name" value="Acetyltransf_10"/>
    <property type="match status" value="1"/>
</dbReference>
<dbReference type="STRING" id="1220578.FPE01S_01_07590"/>
<accession>A0A0E9MX98</accession>
<dbReference type="SUPFAM" id="SSF55729">
    <property type="entry name" value="Acyl-CoA N-acyltransferases (Nat)"/>
    <property type="match status" value="1"/>
</dbReference>
<keyword evidence="5" id="KW-1185">Reference proteome</keyword>
<keyword evidence="2" id="KW-0012">Acyltransferase</keyword>
<reference evidence="4 5" key="1">
    <citation type="submission" date="2015-04" db="EMBL/GenBank/DDBJ databases">
        <title>Whole genome shotgun sequence of Flavihumibacter petaseus NBRC 106054.</title>
        <authorList>
            <person name="Miyazawa S."/>
            <person name="Hosoyama A."/>
            <person name="Hashimoto M."/>
            <person name="Noguchi M."/>
            <person name="Tsuchikane K."/>
            <person name="Ohji S."/>
            <person name="Yamazoe A."/>
            <person name="Ichikawa N."/>
            <person name="Kimura A."/>
            <person name="Fujita N."/>
        </authorList>
    </citation>
    <scope>NUCLEOTIDE SEQUENCE [LARGE SCALE GENOMIC DNA]</scope>
    <source>
        <strain evidence="4 5">NBRC 106054</strain>
    </source>
</reference>
<dbReference type="CDD" id="cd04301">
    <property type="entry name" value="NAT_SF"/>
    <property type="match status" value="1"/>
</dbReference>
<dbReference type="AlphaFoldDB" id="A0A0E9MX98"/>
<dbReference type="PANTHER" id="PTHR43877:SF2">
    <property type="entry name" value="AMINOALKYLPHOSPHONATE N-ACETYLTRANSFERASE-RELATED"/>
    <property type="match status" value="1"/>
</dbReference>
<organism evidence="4 5">
    <name type="scientific">Flavihumibacter petaseus NBRC 106054</name>
    <dbReference type="NCBI Taxonomy" id="1220578"/>
    <lineage>
        <taxon>Bacteria</taxon>
        <taxon>Pseudomonadati</taxon>
        <taxon>Bacteroidota</taxon>
        <taxon>Chitinophagia</taxon>
        <taxon>Chitinophagales</taxon>
        <taxon>Chitinophagaceae</taxon>
        <taxon>Flavihumibacter</taxon>
    </lineage>
</organism>
<dbReference type="Gene3D" id="3.40.630.30">
    <property type="match status" value="1"/>
</dbReference>
<feature type="domain" description="N-acetyltransferase" evidence="3">
    <location>
        <begin position="1"/>
        <end position="170"/>
    </location>
</feature>
<dbReference type="InterPro" id="IPR016181">
    <property type="entry name" value="Acyl_CoA_acyltransferase"/>
</dbReference>
<dbReference type="Proteomes" id="UP000033121">
    <property type="component" value="Unassembled WGS sequence"/>
</dbReference>
<evidence type="ECO:0000256" key="1">
    <source>
        <dbReference type="ARBA" id="ARBA00022679"/>
    </source>
</evidence>
<dbReference type="GO" id="GO:0016747">
    <property type="term" value="F:acyltransferase activity, transferring groups other than amino-acyl groups"/>
    <property type="evidence" value="ECO:0007669"/>
    <property type="project" value="InterPro"/>
</dbReference>